<dbReference type="EMBL" id="CP006694">
    <property type="protein sequence ID" value="AIT10888.1"/>
    <property type="molecule type" value="Genomic_DNA"/>
</dbReference>
<sequence>MNTAGNFPAAFPNLERFSSKNQDYGVQHGFYIKQIFSFFDLTELHSFPIMIFRICG</sequence>
<protein>
    <submittedName>
        <fullName evidence="1">Uncharacterized protein</fullName>
    </submittedName>
</protein>
<organism evidence="1 2">
    <name type="scientific">Leptospira santarosai serovar Shermani str. LT 821</name>
    <dbReference type="NCBI Taxonomy" id="758847"/>
    <lineage>
        <taxon>Bacteria</taxon>
        <taxon>Pseudomonadati</taxon>
        <taxon>Spirochaetota</taxon>
        <taxon>Spirochaetia</taxon>
        <taxon>Leptospirales</taxon>
        <taxon>Leptospiraceae</taxon>
        <taxon>Leptospira</taxon>
    </lineage>
</organism>
<reference evidence="1 2" key="2">
    <citation type="journal article" date="2014" name="Emerg. Microbes Infect.">
        <title>Potential impact on kidney infection: a whole-genome analysis of Leptospira santarosai serovar Shermani.</title>
        <authorList>
            <person name="Chou L.F."/>
            <person name="Chen T.W."/>
            <person name="Ko Y.C."/>
            <person name="Pan M.J."/>
            <person name="Tian Y.C."/>
            <person name="Chiu C.H."/>
            <person name="Tang P."/>
            <person name="Hung C.C."/>
            <person name="Yang C.W."/>
        </authorList>
    </citation>
    <scope>NUCLEOTIDE SEQUENCE</scope>
    <source>
        <strain evidence="1 2">LT 821</strain>
    </source>
</reference>
<evidence type="ECO:0000313" key="2">
    <source>
        <dbReference type="Proteomes" id="UP000035800"/>
    </source>
</evidence>
<dbReference type="Proteomes" id="UP000035800">
    <property type="component" value="Chromosome I"/>
</dbReference>
<proteinExistence type="predicted"/>
<reference evidence="1 2" key="1">
    <citation type="journal article" date="2012" name="Gene">
        <title>Sequence of Leptospira santarosai serovar Shermani genome and prediction of virulence-associated genes.</title>
        <authorList>
            <person name="Chou L.F."/>
            <person name="Chen Y.T."/>
            <person name="Lu C.W."/>
            <person name="Ko Y.C."/>
            <person name="Tang C.Y."/>
            <person name="Pan M.J."/>
            <person name="Tian Y.C."/>
            <person name="Chiu C.H."/>
            <person name="Hung C.C."/>
            <person name="Yang C.W."/>
        </authorList>
    </citation>
    <scope>NUCLEOTIDE SEQUENCE [LARGE SCALE GENOMIC DNA]</scope>
    <source>
        <strain evidence="1">LT 821</strain>
    </source>
</reference>
<accession>A0A097ESH4</accession>
<dbReference type="AlphaFoldDB" id="A0A097ESH4"/>
<gene>
    <name evidence="1" type="ORF">LSS_21520</name>
</gene>
<evidence type="ECO:0000313" key="1">
    <source>
        <dbReference type="EMBL" id="AIT10888.1"/>
    </source>
</evidence>
<name>A0A097ESH4_9LEPT</name>
<dbReference type="KEGG" id="lst:LSS_21520"/>